<dbReference type="PANTHER" id="PTHR43706:SF51">
    <property type="entry name" value="CALCIUM-BINDING EF-HAND DOMAIN-CONTAINING PROTEIN"/>
    <property type="match status" value="1"/>
</dbReference>
<dbReference type="InterPro" id="IPR036188">
    <property type="entry name" value="FAD/NAD-bd_sf"/>
</dbReference>
<keyword evidence="3" id="KW-0274">FAD</keyword>
<evidence type="ECO:0000256" key="6">
    <source>
        <dbReference type="SAM" id="MobiDB-lite"/>
    </source>
</evidence>
<comment type="similarity">
    <text evidence="1">Belongs to the NADH dehydrogenase family.</text>
</comment>
<evidence type="ECO:0000256" key="5">
    <source>
        <dbReference type="ARBA" id="ARBA00023027"/>
    </source>
</evidence>
<keyword evidence="8" id="KW-1185">Reference proteome</keyword>
<dbReference type="PANTHER" id="PTHR43706">
    <property type="entry name" value="NADH DEHYDROGENASE"/>
    <property type="match status" value="1"/>
</dbReference>
<dbReference type="AlphaFoldDB" id="A0A6P6YC17"/>
<gene>
    <name evidence="9" type="primary">LOC113796723</name>
</gene>
<dbReference type="GO" id="GO:0003954">
    <property type="term" value="F:NADH dehydrogenase activity"/>
    <property type="evidence" value="ECO:0007669"/>
    <property type="project" value="InterPro"/>
</dbReference>
<evidence type="ECO:0000256" key="4">
    <source>
        <dbReference type="ARBA" id="ARBA00023002"/>
    </source>
</evidence>
<name>A0A6P6YC17_DERPT</name>
<dbReference type="InterPro" id="IPR023753">
    <property type="entry name" value="FAD/NAD-binding_dom"/>
</dbReference>
<proteinExistence type="inferred from homology"/>
<dbReference type="InParanoid" id="A0A6P6YC17"/>
<dbReference type="RefSeq" id="XP_027202825.1">
    <property type="nucleotide sequence ID" value="XM_027347024.1"/>
</dbReference>
<dbReference type="OrthoDB" id="3244603at2759"/>
<evidence type="ECO:0000313" key="9">
    <source>
        <dbReference type="RefSeq" id="XP_027202825.1"/>
    </source>
</evidence>
<keyword evidence="4" id="KW-0560">Oxidoreductase</keyword>
<evidence type="ECO:0000259" key="7">
    <source>
        <dbReference type="Pfam" id="PF07992"/>
    </source>
</evidence>
<accession>A0A6P6YC17</accession>
<dbReference type="SUPFAM" id="SSF51905">
    <property type="entry name" value="FAD/NAD(P)-binding domain"/>
    <property type="match status" value="2"/>
</dbReference>
<evidence type="ECO:0000256" key="2">
    <source>
        <dbReference type="ARBA" id="ARBA00022630"/>
    </source>
</evidence>
<organism evidence="8 9">
    <name type="scientific">Dermatophagoides pteronyssinus</name>
    <name type="common">European house dust mite</name>
    <dbReference type="NCBI Taxonomy" id="6956"/>
    <lineage>
        <taxon>Eukaryota</taxon>
        <taxon>Metazoa</taxon>
        <taxon>Ecdysozoa</taxon>
        <taxon>Arthropoda</taxon>
        <taxon>Chelicerata</taxon>
        <taxon>Arachnida</taxon>
        <taxon>Acari</taxon>
        <taxon>Acariformes</taxon>
        <taxon>Sarcoptiformes</taxon>
        <taxon>Astigmata</taxon>
        <taxon>Psoroptidia</taxon>
        <taxon>Analgoidea</taxon>
        <taxon>Pyroglyphidae</taxon>
        <taxon>Dermatophagoidinae</taxon>
        <taxon>Dermatophagoides</taxon>
    </lineage>
</organism>
<evidence type="ECO:0000256" key="3">
    <source>
        <dbReference type="ARBA" id="ARBA00022827"/>
    </source>
</evidence>
<dbReference type="KEGG" id="dpte:113796723"/>
<protein>
    <submittedName>
        <fullName evidence="9">External NADH-ubiquinone oxidoreductase 1, mitochondrial-like</fullName>
    </submittedName>
</protein>
<feature type="region of interest" description="Disordered" evidence="6">
    <location>
        <begin position="127"/>
        <end position="153"/>
    </location>
</feature>
<dbReference type="Proteomes" id="UP000515146">
    <property type="component" value="Unplaced"/>
</dbReference>
<dbReference type="Pfam" id="PF07992">
    <property type="entry name" value="Pyr_redox_2"/>
    <property type="match status" value="1"/>
</dbReference>
<evidence type="ECO:0000313" key="8">
    <source>
        <dbReference type="Proteomes" id="UP000515146"/>
    </source>
</evidence>
<sequence length="546" mass="61885">MELKTDLKIDESTGLIKDNCDLEDGEISTYKTGSTTLKYNSENFDFYTSMVVLKTGQATSEDYGTLINPSQNTSENKGERGFKRIISQLRSLRSNNNNQAEPVEENLDDNKLERKQENVFALLEMNSDKSDNEESVSQAFTSPREESNRSNMNDFTDIPYLKLAFSKLVDPNKRYSKLWTNILNKLKKNSNELDSKKENVTVLGSGWASTTFIKNLDPKLYHVTLISPRPWFTMTPLLTAAISGRIGLRTVISPVSRYLFKYPKRGFELIKGEAIDYLGNNTIKIKTNCNEEKIHKYDKLVIGVGSVTNTFNIPGVEKKVSFLKTIDDVREIREKLFNNFAIAKNNNLSPKEKEKLLSIAIVGGGFAGVETAFELQNLIETDLKFMYPDEAKFAKISIVEMLPNMLPICEKSVSEFANNTLDQQKIKRYNNCRVTLVDADAINVVDKNSTSFKIPASQVIWVSGIMQTSFVKKLIDKIEQQKDNRFLLVNPDLSVIGTKDMYAFGDCSRLTVKPLSSIIYKECVRNVSLQKQLCSTTQKLFEGRFN</sequence>
<evidence type="ECO:0000256" key="1">
    <source>
        <dbReference type="ARBA" id="ARBA00005272"/>
    </source>
</evidence>
<feature type="domain" description="FAD/NAD(P)-binding" evidence="7">
    <location>
        <begin position="199"/>
        <end position="508"/>
    </location>
</feature>
<dbReference type="Gene3D" id="3.50.50.100">
    <property type="match status" value="1"/>
</dbReference>
<dbReference type="GO" id="GO:0005739">
    <property type="term" value="C:mitochondrion"/>
    <property type="evidence" value="ECO:0007669"/>
    <property type="project" value="TreeGrafter"/>
</dbReference>
<dbReference type="InterPro" id="IPR045024">
    <property type="entry name" value="NDH-2"/>
</dbReference>
<keyword evidence="5" id="KW-0520">NAD</keyword>
<reference evidence="9" key="1">
    <citation type="submission" date="2025-08" db="UniProtKB">
        <authorList>
            <consortium name="RefSeq"/>
        </authorList>
    </citation>
    <scope>IDENTIFICATION</scope>
    <source>
        <strain evidence="9">Airmid</strain>
    </source>
</reference>
<keyword evidence="2" id="KW-0285">Flavoprotein</keyword>